<evidence type="ECO:0008006" key="3">
    <source>
        <dbReference type="Google" id="ProtNLM"/>
    </source>
</evidence>
<sequence>MAVVALPSDAAVSLFAEASTTTSPDHLVVRIQDPVADLARYRAEFRRREMNIDLQVVAATAARTGKVLFLEDRDNPAGRPEIVSGRCGIQNCGVAVKVPVNYRSYASIVFGRPAKPGEMYDTGPGDSPGEGIGLPDITAYRVLEAVAALRKRNLEIEYRYSYRGSDQPYPKGVPASQVRPDWYVHDGLHGDAGQVILFVGPEAAG</sequence>
<protein>
    <recommendedName>
        <fullName evidence="3">PASTA domain-containing protein</fullName>
    </recommendedName>
</protein>
<organism evidence="1 2">
    <name type="scientific">Nonomuraea composti</name>
    <dbReference type="NCBI Taxonomy" id="2720023"/>
    <lineage>
        <taxon>Bacteria</taxon>
        <taxon>Bacillati</taxon>
        <taxon>Actinomycetota</taxon>
        <taxon>Actinomycetes</taxon>
        <taxon>Streptosporangiales</taxon>
        <taxon>Streptosporangiaceae</taxon>
        <taxon>Nonomuraea</taxon>
    </lineage>
</organism>
<comment type="caution">
    <text evidence="1">The sequence shown here is derived from an EMBL/GenBank/DDBJ whole genome shotgun (WGS) entry which is preliminary data.</text>
</comment>
<dbReference type="EMBL" id="JAATEP010000044">
    <property type="protein sequence ID" value="NJP96048.1"/>
    <property type="molecule type" value="Genomic_DNA"/>
</dbReference>
<proteinExistence type="predicted"/>
<evidence type="ECO:0000313" key="1">
    <source>
        <dbReference type="EMBL" id="NJP96048.1"/>
    </source>
</evidence>
<reference evidence="1 2" key="1">
    <citation type="submission" date="2020-03" db="EMBL/GenBank/DDBJ databases">
        <title>WGS of actinomycetes isolated from Thailand.</title>
        <authorList>
            <person name="Thawai C."/>
        </authorList>
    </citation>
    <scope>NUCLEOTIDE SEQUENCE [LARGE SCALE GENOMIC DNA]</scope>
    <source>
        <strain evidence="1 2">FMUSA5-5</strain>
    </source>
</reference>
<keyword evidence="2" id="KW-1185">Reference proteome</keyword>
<dbReference type="Proteomes" id="UP000696294">
    <property type="component" value="Unassembled WGS sequence"/>
</dbReference>
<dbReference type="RefSeq" id="WP_168017679.1">
    <property type="nucleotide sequence ID" value="NZ_JAATEP010000044.1"/>
</dbReference>
<accession>A0ABX1BLQ7</accession>
<gene>
    <name evidence="1" type="ORF">HCN51_42570</name>
</gene>
<name>A0ABX1BLQ7_9ACTN</name>
<evidence type="ECO:0000313" key="2">
    <source>
        <dbReference type="Proteomes" id="UP000696294"/>
    </source>
</evidence>